<dbReference type="RefSeq" id="WP_389220939.1">
    <property type="nucleotide sequence ID" value="NZ_JBIACJ010000007.1"/>
</dbReference>
<protein>
    <recommendedName>
        <fullName evidence="3">Lipoprotein</fullName>
    </recommendedName>
</protein>
<reference evidence="1 2" key="1">
    <citation type="submission" date="2024-08" db="EMBL/GenBank/DDBJ databases">
        <title>Two novel Cytobacillus novel species.</title>
        <authorList>
            <person name="Liu G."/>
        </authorList>
    </citation>
    <scope>NUCLEOTIDE SEQUENCE [LARGE SCALE GENOMIC DNA]</scope>
    <source>
        <strain evidence="1 2">FJAT-53684</strain>
    </source>
</reference>
<evidence type="ECO:0008006" key="3">
    <source>
        <dbReference type="Google" id="ProtNLM"/>
    </source>
</evidence>
<comment type="caution">
    <text evidence="1">The sequence shown here is derived from an EMBL/GenBank/DDBJ whole genome shotgun (WGS) entry which is preliminary data.</text>
</comment>
<sequence length="129" mass="14656">MNKPILSLMLVVSLFYLSSCVDLETKTSVSKHPDAEEVLRLDDNADILQWDGLIYKTDIVWVNELELTKKECIGEISELFTDKDTKSFNNGMANKLPIGSKIYTTNEIEGILIVEYNGKKKYYLSQVEG</sequence>
<evidence type="ECO:0000313" key="1">
    <source>
        <dbReference type="EMBL" id="MFE8697549.1"/>
    </source>
</evidence>
<dbReference type="Proteomes" id="UP001601058">
    <property type="component" value="Unassembled WGS sequence"/>
</dbReference>
<evidence type="ECO:0000313" key="2">
    <source>
        <dbReference type="Proteomes" id="UP001601058"/>
    </source>
</evidence>
<proteinExistence type="predicted"/>
<dbReference type="EMBL" id="JBIACJ010000007">
    <property type="protein sequence ID" value="MFE8697549.1"/>
    <property type="molecule type" value="Genomic_DNA"/>
</dbReference>
<gene>
    <name evidence="1" type="ORF">ACFYKT_14495</name>
</gene>
<name>A0ABW6K088_9BACI</name>
<keyword evidence="2" id="KW-1185">Reference proteome</keyword>
<accession>A0ABW6K088</accession>
<organism evidence="1 2">
    <name type="scientific">Cytobacillus mangrovibacter</name>
    <dbReference type="NCBI Taxonomy" id="3299024"/>
    <lineage>
        <taxon>Bacteria</taxon>
        <taxon>Bacillati</taxon>
        <taxon>Bacillota</taxon>
        <taxon>Bacilli</taxon>
        <taxon>Bacillales</taxon>
        <taxon>Bacillaceae</taxon>
        <taxon>Cytobacillus</taxon>
    </lineage>
</organism>